<dbReference type="EMBL" id="MU276140">
    <property type="protein sequence ID" value="KAI0041156.1"/>
    <property type="molecule type" value="Genomic_DNA"/>
</dbReference>
<dbReference type="Proteomes" id="UP000814033">
    <property type="component" value="Unassembled WGS sequence"/>
</dbReference>
<name>A0ACB8RAJ0_9AGAM</name>
<keyword evidence="2" id="KW-1185">Reference proteome</keyword>
<reference evidence="1" key="1">
    <citation type="submission" date="2021-02" db="EMBL/GenBank/DDBJ databases">
        <authorList>
            <consortium name="DOE Joint Genome Institute"/>
            <person name="Ahrendt S."/>
            <person name="Looney B.P."/>
            <person name="Miyauchi S."/>
            <person name="Morin E."/>
            <person name="Drula E."/>
            <person name="Courty P.E."/>
            <person name="Chicoki N."/>
            <person name="Fauchery L."/>
            <person name="Kohler A."/>
            <person name="Kuo A."/>
            <person name="Labutti K."/>
            <person name="Pangilinan J."/>
            <person name="Lipzen A."/>
            <person name="Riley R."/>
            <person name="Andreopoulos W."/>
            <person name="He G."/>
            <person name="Johnson J."/>
            <person name="Barry K.W."/>
            <person name="Grigoriev I.V."/>
            <person name="Nagy L."/>
            <person name="Hibbett D."/>
            <person name="Henrissat B."/>
            <person name="Matheny P.B."/>
            <person name="Labbe J."/>
            <person name="Martin F."/>
        </authorList>
    </citation>
    <scope>NUCLEOTIDE SEQUENCE</scope>
    <source>
        <strain evidence="1">FP105234-sp</strain>
    </source>
</reference>
<proteinExistence type="predicted"/>
<sequence length="132" mass="14347">MRLRASKACDAGDAKVAIDKAARKQCANNSVRRFCLSSRRLSSSLRPHILLSLAHSRLPLKTSHMLHELALCFATAACSSLPVLRPTPVAVCGSLSRSLHAVAGSSLRTSRFLLKTGTQCRREHDASRARNL</sequence>
<protein>
    <submittedName>
        <fullName evidence="1">Uncharacterized protein</fullName>
    </submittedName>
</protein>
<gene>
    <name evidence="1" type="ORF">FA95DRAFT_1565659</name>
</gene>
<reference evidence="1" key="2">
    <citation type="journal article" date="2022" name="New Phytol.">
        <title>Evolutionary transition to the ectomycorrhizal habit in the genomes of a hyperdiverse lineage of mushroom-forming fungi.</title>
        <authorList>
            <person name="Looney B."/>
            <person name="Miyauchi S."/>
            <person name="Morin E."/>
            <person name="Drula E."/>
            <person name="Courty P.E."/>
            <person name="Kohler A."/>
            <person name="Kuo A."/>
            <person name="LaButti K."/>
            <person name="Pangilinan J."/>
            <person name="Lipzen A."/>
            <person name="Riley R."/>
            <person name="Andreopoulos W."/>
            <person name="He G."/>
            <person name="Johnson J."/>
            <person name="Nolan M."/>
            <person name="Tritt A."/>
            <person name="Barry K.W."/>
            <person name="Grigoriev I.V."/>
            <person name="Nagy L.G."/>
            <person name="Hibbett D."/>
            <person name="Henrissat B."/>
            <person name="Matheny P.B."/>
            <person name="Labbe J."/>
            <person name="Martin F.M."/>
        </authorList>
    </citation>
    <scope>NUCLEOTIDE SEQUENCE</scope>
    <source>
        <strain evidence="1">FP105234-sp</strain>
    </source>
</reference>
<comment type="caution">
    <text evidence="1">The sequence shown here is derived from an EMBL/GenBank/DDBJ whole genome shotgun (WGS) entry which is preliminary data.</text>
</comment>
<accession>A0ACB8RAJ0</accession>
<feature type="non-terminal residue" evidence="1">
    <location>
        <position position="132"/>
    </location>
</feature>
<organism evidence="1 2">
    <name type="scientific">Auriscalpium vulgare</name>
    <dbReference type="NCBI Taxonomy" id="40419"/>
    <lineage>
        <taxon>Eukaryota</taxon>
        <taxon>Fungi</taxon>
        <taxon>Dikarya</taxon>
        <taxon>Basidiomycota</taxon>
        <taxon>Agaricomycotina</taxon>
        <taxon>Agaricomycetes</taxon>
        <taxon>Russulales</taxon>
        <taxon>Auriscalpiaceae</taxon>
        <taxon>Auriscalpium</taxon>
    </lineage>
</organism>
<evidence type="ECO:0000313" key="2">
    <source>
        <dbReference type="Proteomes" id="UP000814033"/>
    </source>
</evidence>
<evidence type="ECO:0000313" key="1">
    <source>
        <dbReference type="EMBL" id="KAI0041156.1"/>
    </source>
</evidence>